<dbReference type="InterPro" id="IPR039422">
    <property type="entry name" value="MarR/SlyA-like"/>
</dbReference>
<organism evidence="2 3">
    <name type="scientific">Leucobacter rhizosphaerae</name>
    <dbReference type="NCBI Taxonomy" id="2932245"/>
    <lineage>
        <taxon>Bacteria</taxon>
        <taxon>Bacillati</taxon>
        <taxon>Actinomycetota</taxon>
        <taxon>Actinomycetes</taxon>
        <taxon>Micrococcales</taxon>
        <taxon>Microbacteriaceae</taxon>
        <taxon>Leucobacter</taxon>
    </lineage>
</organism>
<dbReference type="Proteomes" id="UP000831775">
    <property type="component" value="Chromosome"/>
</dbReference>
<evidence type="ECO:0000259" key="1">
    <source>
        <dbReference type="PROSITE" id="PS50995"/>
    </source>
</evidence>
<dbReference type="SUPFAM" id="SSF46785">
    <property type="entry name" value="Winged helix' DNA-binding domain"/>
    <property type="match status" value="1"/>
</dbReference>
<dbReference type="EMBL" id="CP095043">
    <property type="protein sequence ID" value="UOQ61444.1"/>
    <property type="molecule type" value="Genomic_DNA"/>
</dbReference>
<keyword evidence="3" id="KW-1185">Reference proteome</keyword>
<dbReference type="InterPro" id="IPR036390">
    <property type="entry name" value="WH_DNA-bd_sf"/>
</dbReference>
<dbReference type="InterPro" id="IPR036388">
    <property type="entry name" value="WH-like_DNA-bd_sf"/>
</dbReference>
<dbReference type="Gene3D" id="1.10.10.10">
    <property type="entry name" value="Winged helix-like DNA-binding domain superfamily/Winged helix DNA-binding domain"/>
    <property type="match status" value="1"/>
</dbReference>
<name>A0ABY4FYQ5_9MICO</name>
<dbReference type="InterPro" id="IPR000835">
    <property type="entry name" value="HTH_MarR-typ"/>
</dbReference>
<dbReference type="PROSITE" id="PS50995">
    <property type="entry name" value="HTH_MARR_2"/>
    <property type="match status" value="1"/>
</dbReference>
<dbReference type="PANTHER" id="PTHR33164">
    <property type="entry name" value="TRANSCRIPTIONAL REGULATOR, MARR FAMILY"/>
    <property type="match status" value="1"/>
</dbReference>
<dbReference type="PANTHER" id="PTHR33164:SF43">
    <property type="entry name" value="HTH-TYPE TRANSCRIPTIONAL REPRESSOR YETL"/>
    <property type="match status" value="1"/>
</dbReference>
<evidence type="ECO:0000313" key="2">
    <source>
        <dbReference type="EMBL" id="UOQ61444.1"/>
    </source>
</evidence>
<sequence>MESAVSSAPDVPATDRASLVMRLLREIRSFGDAHDRMSGGMKHGMRMNTSDLAALRLIIIREEQGRPVSPREIASHLRISTASTTKLVDRLADSGHVRRAPHPTDRRARVIELTDVARGAFFRLFGPQLTAMRGAFEEFSDEELDAAVRVLAAVSAAIDPEAR</sequence>
<dbReference type="RefSeq" id="WP_244687906.1">
    <property type="nucleotide sequence ID" value="NZ_CP095043.1"/>
</dbReference>
<feature type="domain" description="HTH marR-type" evidence="1">
    <location>
        <begin position="16"/>
        <end position="156"/>
    </location>
</feature>
<dbReference type="Pfam" id="PF12802">
    <property type="entry name" value="MarR_2"/>
    <property type="match status" value="1"/>
</dbReference>
<evidence type="ECO:0000313" key="3">
    <source>
        <dbReference type="Proteomes" id="UP000831775"/>
    </source>
</evidence>
<dbReference type="PRINTS" id="PR00598">
    <property type="entry name" value="HTHMARR"/>
</dbReference>
<protein>
    <submittedName>
        <fullName evidence="2">MarR family transcriptional regulator</fullName>
    </submittedName>
</protein>
<dbReference type="SMART" id="SM00347">
    <property type="entry name" value="HTH_MARR"/>
    <property type="match status" value="1"/>
</dbReference>
<reference evidence="2 3" key="1">
    <citation type="submission" date="2022-04" db="EMBL/GenBank/DDBJ databases">
        <title>Leucobacter sp. isolated from rhizosphere of onion.</title>
        <authorList>
            <person name="Won M."/>
            <person name="Lee C.-M."/>
            <person name="Woen H.-Y."/>
            <person name="Kwon S.-W."/>
        </authorList>
    </citation>
    <scope>NUCLEOTIDE SEQUENCE [LARGE SCALE GENOMIC DNA]</scope>
    <source>
        <strain evidence="2 3">H25R-14</strain>
    </source>
</reference>
<accession>A0ABY4FYQ5</accession>
<gene>
    <name evidence="2" type="ORF">MUN76_05595</name>
</gene>
<proteinExistence type="predicted"/>